<feature type="transmembrane region" description="Helical" evidence="2">
    <location>
        <begin position="148"/>
        <end position="169"/>
    </location>
</feature>
<dbReference type="Gene3D" id="1.20.1250.20">
    <property type="entry name" value="MFS general substrate transporter like domains"/>
    <property type="match status" value="1"/>
</dbReference>
<organism evidence="3 4">
    <name type="scientific">Corynebacterium felinum</name>
    <dbReference type="NCBI Taxonomy" id="131318"/>
    <lineage>
        <taxon>Bacteria</taxon>
        <taxon>Bacillati</taxon>
        <taxon>Actinomycetota</taxon>
        <taxon>Actinomycetes</taxon>
        <taxon>Mycobacteriales</taxon>
        <taxon>Corynebacteriaceae</taxon>
        <taxon>Corynebacterium</taxon>
    </lineage>
</organism>
<evidence type="ECO:0000256" key="2">
    <source>
        <dbReference type="SAM" id="Phobius"/>
    </source>
</evidence>
<dbReference type="SUPFAM" id="SSF103473">
    <property type="entry name" value="MFS general substrate transporter"/>
    <property type="match status" value="1"/>
</dbReference>
<dbReference type="InterPro" id="IPR036259">
    <property type="entry name" value="MFS_trans_sf"/>
</dbReference>
<gene>
    <name evidence="3" type="ORF">J2S37_000251</name>
</gene>
<dbReference type="InterPro" id="IPR011701">
    <property type="entry name" value="MFS"/>
</dbReference>
<dbReference type="Pfam" id="PF07690">
    <property type="entry name" value="MFS_1"/>
    <property type="match status" value="1"/>
</dbReference>
<evidence type="ECO:0000256" key="1">
    <source>
        <dbReference type="SAM" id="MobiDB-lite"/>
    </source>
</evidence>
<proteinExistence type="predicted"/>
<protein>
    <submittedName>
        <fullName evidence="3">MFS family permease</fullName>
    </submittedName>
</protein>
<dbReference type="Proteomes" id="UP001183619">
    <property type="component" value="Unassembled WGS sequence"/>
</dbReference>
<keyword evidence="4" id="KW-1185">Reference proteome</keyword>
<reference evidence="3 4" key="1">
    <citation type="submission" date="2023-07" db="EMBL/GenBank/DDBJ databases">
        <title>Sequencing the genomes of 1000 actinobacteria strains.</title>
        <authorList>
            <person name="Klenk H.-P."/>
        </authorList>
    </citation>
    <scope>NUCLEOTIDE SEQUENCE [LARGE SCALE GENOMIC DNA]</scope>
    <source>
        <strain evidence="3 4">DSM 44508</strain>
    </source>
</reference>
<evidence type="ECO:0000313" key="4">
    <source>
        <dbReference type="Proteomes" id="UP001183619"/>
    </source>
</evidence>
<feature type="transmembrane region" description="Helical" evidence="2">
    <location>
        <begin position="94"/>
        <end position="112"/>
    </location>
</feature>
<keyword evidence="2" id="KW-1133">Transmembrane helix</keyword>
<dbReference type="EMBL" id="JAVDYF010000001">
    <property type="protein sequence ID" value="MDR7353713.1"/>
    <property type="molecule type" value="Genomic_DNA"/>
</dbReference>
<sequence length="180" mass="18878">MDAHLALKTTNQRAKVNQPTPQTHHPNPPPPNPPHEKSGLGMYAFSPLVGLLNIRVGFAKSVCLGGGIMIFSVVLLAFFHAIFVLFVIGLFGVGLAWSVGMIASSAAVSQVADSVQRVKVQGRLDVCINVAAGVTSLCSGLVTGVVGYPALAVSFLAVSILIAVATLVASRYQLKYSHKE</sequence>
<feature type="transmembrane region" description="Helical" evidence="2">
    <location>
        <begin position="124"/>
        <end position="142"/>
    </location>
</feature>
<accession>A0ABU2B7G4</accession>
<keyword evidence="2" id="KW-0812">Transmembrane</keyword>
<dbReference type="RefSeq" id="WP_290259019.1">
    <property type="nucleotide sequence ID" value="NZ_CP047209.1"/>
</dbReference>
<comment type="caution">
    <text evidence="3">The sequence shown here is derived from an EMBL/GenBank/DDBJ whole genome shotgun (WGS) entry which is preliminary data.</text>
</comment>
<evidence type="ECO:0000313" key="3">
    <source>
        <dbReference type="EMBL" id="MDR7353713.1"/>
    </source>
</evidence>
<name>A0ABU2B7G4_9CORY</name>
<feature type="transmembrane region" description="Helical" evidence="2">
    <location>
        <begin position="70"/>
        <end position="88"/>
    </location>
</feature>
<keyword evidence="2" id="KW-0472">Membrane</keyword>
<feature type="region of interest" description="Disordered" evidence="1">
    <location>
        <begin position="8"/>
        <end position="37"/>
    </location>
</feature>